<proteinExistence type="predicted"/>
<evidence type="ECO:0000313" key="1">
    <source>
        <dbReference type="EMBL" id="EKE29205.1"/>
    </source>
</evidence>
<comment type="caution">
    <text evidence="1">The sequence shown here is derived from an EMBL/GenBank/DDBJ whole genome shotgun (WGS) entry which is preliminary data.</text>
</comment>
<gene>
    <name evidence="1" type="ORF">ACD_2C00208G0006</name>
</gene>
<sequence>MAGNRFYIGDKEAEHISDLTPECNALLIQNSLVWEEWELIRESVYEIIAHTGFRANFAETADFLSSISQKEKPDLFKEVWIVNVQLIWGGLTRDDHLPKVVKMLSNQKIAGKWE</sequence>
<name>K2H0B4_9BACT</name>
<accession>K2H0B4</accession>
<organism evidence="1">
    <name type="scientific">uncultured bacterium</name>
    <name type="common">gcode 4</name>
    <dbReference type="NCBI Taxonomy" id="1234023"/>
    <lineage>
        <taxon>Bacteria</taxon>
        <taxon>environmental samples</taxon>
    </lineage>
</organism>
<dbReference type="EMBL" id="AMFJ01000208">
    <property type="protein sequence ID" value="EKE29205.1"/>
    <property type="molecule type" value="Genomic_DNA"/>
</dbReference>
<protein>
    <submittedName>
        <fullName evidence="1">Uncharacterized protein</fullName>
    </submittedName>
</protein>
<dbReference type="AlphaFoldDB" id="K2H0B4"/>
<reference evidence="1" key="1">
    <citation type="journal article" date="2012" name="Science">
        <title>Fermentation, hydrogen, and sulfur metabolism in multiple uncultivated bacterial phyla.</title>
        <authorList>
            <person name="Wrighton K.C."/>
            <person name="Thomas B.C."/>
            <person name="Sharon I."/>
            <person name="Miller C.S."/>
            <person name="Castelle C.J."/>
            <person name="VerBerkmoes N.C."/>
            <person name="Wilkins M.J."/>
            <person name="Hettich R.L."/>
            <person name="Lipton M.S."/>
            <person name="Williams K.H."/>
            <person name="Long P.E."/>
            <person name="Banfield J.F."/>
        </authorList>
    </citation>
    <scope>NUCLEOTIDE SEQUENCE [LARGE SCALE GENOMIC DNA]</scope>
</reference>